<dbReference type="Proteomes" id="UP001431192">
    <property type="component" value="Unassembled WGS sequence"/>
</dbReference>
<feature type="domain" description="TonB-dependent receptor plug" evidence="1">
    <location>
        <begin position="42"/>
        <end position="78"/>
    </location>
</feature>
<dbReference type="InterPro" id="IPR012910">
    <property type="entry name" value="Plug_dom"/>
</dbReference>
<comment type="caution">
    <text evidence="2">The sequence shown here is derived from an EMBL/GenBank/DDBJ whole genome shotgun (WGS) entry which is preliminary data.</text>
</comment>
<gene>
    <name evidence="2" type="ORF">N4T56_15300</name>
</gene>
<dbReference type="Gene3D" id="2.170.130.10">
    <property type="entry name" value="TonB-dependent receptor, plug domain"/>
    <property type="match status" value="1"/>
</dbReference>
<organism evidence="2 3">
    <name type="scientific">Shewanella phaeophyticola</name>
    <dbReference type="NCBI Taxonomy" id="2978345"/>
    <lineage>
        <taxon>Bacteria</taxon>
        <taxon>Pseudomonadati</taxon>
        <taxon>Pseudomonadota</taxon>
        <taxon>Gammaproteobacteria</taxon>
        <taxon>Alteromonadales</taxon>
        <taxon>Shewanellaceae</taxon>
        <taxon>Shewanella</taxon>
    </lineage>
</organism>
<evidence type="ECO:0000259" key="1">
    <source>
        <dbReference type="Pfam" id="PF07715"/>
    </source>
</evidence>
<dbReference type="SUPFAM" id="SSF56935">
    <property type="entry name" value="Porins"/>
    <property type="match status" value="1"/>
</dbReference>
<evidence type="ECO:0000313" key="3">
    <source>
        <dbReference type="Proteomes" id="UP001431192"/>
    </source>
</evidence>
<sequence length="103" mass="11413">MMLVSPIAIAEEPLSDLDLDLDSLMAMDVQVTSAMKRAQSAFDTASSIYVLTKEQITRSGATSIPEALKMVPGLAVRQLDNNQWCHYITRCRLSFFCQIIGDD</sequence>
<reference evidence="2" key="1">
    <citation type="submission" date="2022-09" db="EMBL/GenBank/DDBJ databases">
        <title>Shewanella sp. KJ10-1 sp.nov, isolated from marine algae.</title>
        <authorList>
            <person name="Butt M."/>
            <person name="Lee J.K."/>
            <person name="Kim J.M."/>
            <person name="Choi D.G."/>
        </authorList>
    </citation>
    <scope>NUCLEOTIDE SEQUENCE</scope>
    <source>
        <strain evidence="2">KJ10-1</strain>
    </source>
</reference>
<dbReference type="RefSeq" id="WP_261733830.1">
    <property type="nucleotide sequence ID" value="NZ_JAODOQ010000001.1"/>
</dbReference>
<proteinExistence type="predicted"/>
<name>A0ABT2P4M4_9GAMM</name>
<keyword evidence="3" id="KW-1185">Reference proteome</keyword>
<dbReference type="InterPro" id="IPR037066">
    <property type="entry name" value="Plug_dom_sf"/>
</dbReference>
<dbReference type="EMBL" id="JAODOQ010000001">
    <property type="protein sequence ID" value="MCT8987578.1"/>
    <property type="molecule type" value="Genomic_DNA"/>
</dbReference>
<accession>A0ABT2P4M4</accession>
<dbReference type="Pfam" id="PF07715">
    <property type="entry name" value="Plug"/>
    <property type="match status" value="1"/>
</dbReference>
<protein>
    <submittedName>
        <fullName evidence="2">Plug domain-containing protein</fullName>
    </submittedName>
</protein>
<evidence type="ECO:0000313" key="2">
    <source>
        <dbReference type="EMBL" id="MCT8987578.1"/>
    </source>
</evidence>